<evidence type="ECO:0008006" key="5">
    <source>
        <dbReference type="Google" id="ProtNLM"/>
    </source>
</evidence>
<protein>
    <recommendedName>
        <fullName evidence="5">Peroxisomal biogenesis factor 3</fullName>
    </recommendedName>
</protein>
<name>A0A976ICR8_BRELC</name>
<sequence>MWSALRHAKQAACSFARRHKKMMIATGFGAACAGGAYYAYLRMLNEAERYSQQIQEQMAEHQRLQLALGSTAEQSRATVRRFLPKIKARLYQLLDLESVVKDLKTLDRMQRSRRNALWEDAKILAVTRYVTSLLAFGLWHLLVYAQISIIGKRLFESKKAERIERQKKREEAEERARHIFLTSGLEYFIEEALQKIKTHVEVVVKDNKQLQAWKVSQKTAVIADELNELLQDLFLAVLPTPDAVSAAGKQESSAELRKWQEFLIYPEKRNGEDEHVISLLNDLWDLLESNLFLPALQHSLGFLCGNSFQDLDDVVYGQGKFESQTVDSSTAKPFHKNLAPPLAKLIPCLQAEMNKLLLSSGPNTYAAKYSQGLNEIEAFQNFYEAVFFEQSAQDPYIGPAII</sequence>
<organism evidence="3 4">
    <name type="scientific">Bremia lactucae</name>
    <name type="common">Lettuce downy mildew</name>
    <dbReference type="NCBI Taxonomy" id="4779"/>
    <lineage>
        <taxon>Eukaryota</taxon>
        <taxon>Sar</taxon>
        <taxon>Stramenopiles</taxon>
        <taxon>Oomycota</taxon>
        <taxon>Peronosporomycetes</taxon>
        <taxon>Peronosporales</taxon>
        <taxon>Peronosporaceae</taxon>
        <taxon>Bremia</taxon>
    </lineage>
</organism>
<keyword evidence="2" id="KW-1133">Transmembrane helix</keyword>
<evidence type="ECO:0000313" key="3">
    <source>
        <dbReference type="EMBL" id="TDH67112.1"/>
    </source>
</evidence>
<dbReference type="RefSeq" id="XP_067816611.1">
    <property type="nucleotide sequence ID" value="XM_067964272.1"/>
</dbReference>
<evidence type="ECO:0000313" key="4">
    <source>
        <dbReference type="Proteomes" id="UP000294530"/>
    </source>
</evidence>
<dbReference type="KEGG" id="blac:94349943"/>
<accession>A0A976ICR8</accession>
<keyword evidence="4" id="KW-1185">Reference proteome</keyword>
<dbReference type="PROSITE" id="PS51257">
    <property type="entry name" value="PROKAR_LIPOPROTEIN"/>
    <property type="match status" value="1"/>
</dbReference>
<dbReference type="GO" id="GO:0045046">
    <property type="term" value="P:protein import into peroxisome membrane"/>
    <property type="evidence" value="ECO:0007669"/>
    <property type="project" value="TreeGrafter"/>
</dbReference>
<keyword evidence="1" id="KW-0175">Coiled coil</keyword>
<reference evidence="3 4" key="1">
    <citation type="journal article" date="2021" name="Genome Biol.">
        <title>AFLAP: assembly-free linkage analysis pipeline using k-mers from genome sequencing data.</title>
        <authorList>
            <person name="Fletcher K."/>
            <person name="Zhang L."/>
            <person name="Gil J."/>
            <person name="Han R."/>
            <person name="Cavanaugh K."/>
            <person name="Michelmore R."/>
        </authorList>
    </citation>
    <scope>NUCLEOTIDE SEQUENCE [LARGE SCALE GENOMIC DNA]</scope>
    <source>
        <strain evidence="3 4">SF5</strain>
    </source>
</reference>
<keyword evidence="2" id="KW-0812">Transmembrane</keyword>
<dbReference type="GeneID" id="94349943"/>
<comment type="caution">
    <text evidence="3">The sequence shown here is derived from an EMBL/GenBank/DDBJ whole genome shotgun (WGS) entry which is preliminary data.</text>
</comment>
<dbReference type="InterPro" id="IPR006966">
    <property type="entry name" value="Peroxin-3"/>
</dbReference>
<evidence type="ECO:0000256" key="2">
    <source>
        <dbReference type="SAM" id="Phobius"/>
    </source>
</evidence>
<dbReference type="PANTHER" id="PTHR28080:SF1">
    <property type="entry name" value="PEROXISOMAL BIOGENESIS FACTOR 3"/>
    <property type="match status" value="1"/>
</dbReference>
<gene>
    <name evidence="3" type="ORF">CCR75_006201</name>
</gene>
<feature type="coiled-coil region" evidence="1">
    <location>
        <begin position="40"/>
        <end position="67"/>
    </location>
</feature>
<dbReference type="EMBL" id="SHOA02000013">
    <property type="protein sequence ID" value="TDH67112.1"/>
    <property type="molecule type" value="Genomic_DNA"/>
</dbReference>
<dbReference type="OrthoDB" id="45930at2759"/>
<dbReference type="Proteomes" id="UP000294530">
    <property type="component" value="Unassembled WGS sequence"/>
</dbReference>
<dbReference type="AlphaFoldDB" id="A0A976ICR8"/>
<dbReference type="PANTHER" id="PTHR28080">
    <property type="entry name" value="PEROXISOMAL BIOGENESIS FACTOR 3"/>
    <property type="match status" value="1"/>
</dbReference>
<dbReference type="GO" id="GO:0030674">
    <property type="term" value="F:protein-macromolecule adaptor activity"/>
    <property type="evidence" value="ECO:0007669"/>
    <property type="project" value="TreeGrafter"/>
</dbReference>
<proteinExistence type="predicted"/>
<dbReference type="GO" id="GO:0005778">
    <property type="term" value="C:peroxisomal membrane"/>
    <property type="evidence" value="ECO:0007669"/>
    <property type="project" value="InterPro"/>
</dbReference>
<feature type="transmembrane region" description="Helical" evidence="2">
    <location>
        <begin position="21"/>
        <end position="40"/>
    </location>
</feature>
<evidence type="ECO:0000256" key="1">
    <source>
        <dbReference type="SAM" id="Coils"/>
    </source>
</evidence>
<keyword evidence="2" id="KW-0472">Membrane</keyword>
<feature type="transmembrane region" description="Helical" evidence="2">
    <location>
        <begin position="129"/>
        <end position="150"/>
    </location>
</feature>